<dbReference type="EMBL" id="JAUPFM010000005">
    <property type="protein sequence ID" value="KAK2851448.1"/>
    <property type="molecule type" value="Genomic_DNA"/>
</dbReference>
<evidence type="ECO:0000256" key="7">
    <source>
        <dbReference type="SAM" id="MobiDB-lite"/>
    </source>
</evidence>
<dbReference type="GO" id="GO:0005634">
    <property type="term" value="C:nucleus"/>
    <property type="evidence" value="ECO:0007669"/>
    <property type="project" value="TreeGrafter"/>
</dbReference>
<dbReference type="GO" id="GO:0098609">
    <property type="term" value="P:cell-cell adhesion"/>
    <property type="evidence" value="ECO:0007669"/>
    <property type="project" value="InterPro"/>
</dbReference>
<feature type="repeat" description="ARM" evidence="6">
    <location>
        <begin position="275"/>
        <end position="317"/>
    </location>
</feature>
<dbReference type="InterPro" id="IPR016024">
    <property type="entry name" value="ARM-type_fold"/>
</dbReference>
<comment type="caution">
    <text evidence="8">The sequence shown here is derived from an EMBL/GenBank/DDBJ whole genome shotgun (WGS) entry which is preliminary data.</text>
</comment>
<dbReference type="GO" id="GO:0005737">
    <property type="term" value="C:cytoplasm"/>
    <property type="evidence" value="ECO:0007669"/>
    <property type="project" value="TreeGrafter"/>
</dbReference>
<accession>A0AA88N5B2</accession>
<gene>
    <name evidence="8" type="ORF">Q5P01_007724</name>
</gene>
<feature type="region of interest" description="Disordered" evidence="7">
    <location>
        <begin position="114"/>
        <end position="144"/>
    </location>
</feature>
<keyword evidence="9" id="KW-1185">Reference proteome</keyword>
<dbReference type="Proteomes" id="UP001187415">
    <property type="component" value="Unassembled WGS sequence"/>
</dbReference>
<dbReference type="AlphaFoldDB" id="A0AA88N5B2"/>
<dbReference type="GO" id="GO:0005912">
    <property type="term" value="C:adherens junction"/>
    <property type="evidence" value="ECO:0007669"/>
    <property type="project" value="TreeGrafter"/>
</dbReference>
<dbReference type="PROSITE" id="PS50176">
    <property type="entry name" value="ARM_REPEAT"/>
    <property type="match status" value="1"/>
</dbReference>
<evidence type="ECO:0000256" key="1">
    <source>
        <dbReference type="ARBA" id="ARBA00004282"/>
    </source>
</evidence>
<dbReference type="PANTHER" id="PTHR10372">
    <property type="entry name" value="PLAKOPHILLIN-RELATED"/>
    <property type="match status" value="1"/>
</dbReference>
<evidence type="ECO:0000256" key="3">
    <source>
        <dbReference type="ARBA" id="ARBA00022737"/>
    </source>
</evidence>
<evidence type="ECO:0000256" key="5">
    <source>
        <dbReference type="ARBA" id="ARBA00022949"/>
    </source>
</evidence>
<evidence type="ECO:0000313" key="8">
    <source>
        <dbReference type="EMBL" id="KAK2851448.1"/>
    </source>
</evidence>
<evidence type="ECO:0000256" key="6">
    <source>
        <dbReference type="PROSITE-ProRule" id="PRU00259"/>
    </source>
</evidence>
<dbReference type="InterPro" id="IPR000225">
    <property type="entry name" value="Armadillo"/>
</dbReference>
<proteinExistence type="inferred from homology"/>
<dbReference type="PANTHER" id="PTHR10372:SF3">
    <property type="entry name" value="PLAKOPHILIN-1"/>
    <property type="match status" value="1"/>
</dbReference>
<evidence type="ECO:0000256" key="4">
    <source>
        <dbReference type="ARBA" id="ARBA00022889"/>
    </source>
</evidence>
<feature type="region of interest" description="Disordered" evidence="7">
    <location>
        <begin position="1"/>
        <end position="67"/>
    </location>
</feature>
<keyword evidence="5" id="KW-0965">Cell junction</keyword>
<evidence type="ECO:0008006" key="10">
    <source>
        <dbReference type="Google" id="ProtNLM"/>
    </source>
</evidence>
<feature type="compositionally biased region" description="Basic residues" evidence="7">
    <location>
        <begin position="43"/>
        <end position="53"/>
    </location>
</feature>
<dbReference type="SMART" id="SM00185">
    <property type="entry name" value="ARM"/>
    <property type="match status" value="7"/>
</dbReference>
<dbReference type="GO" id="GO:0005886">
    <property type="term" value="C:plasma membrane"/>
    <property type="evidence" value="ECO:0007669"/>
    <property type="project" value="TreeGrafter"/>
</dbReference>
<feature type="compositionally biased region" description="Polar residues" evidence="7">
    <location>
        <begin position="121"/>
        <end position="144"/>
    </location>
</feature>
<comment type="similarity">
    <text evidence="2">Belongs to the beta-catenin family.</text>
</comment>
<dbReference type="InterPro" id="IPR028435">
    <property type="entry name" value="Plakophilin/d_Catenin"/>
</dbReference>
<protein>
    <recommendedName>
        <fullName evidence="10">Plakophilin-1</fullName>
    </recommendedName>
</protein>
<keyword evidence="4" id="KW-0130">Cell adhesion</keyword>
<name>A0AA88N5B2_CHASR</name>
<feature type="compositionally biased region" description="Polar residues" evidence="7">
    <location>
        <begin position="176"/>
        <end position="195"/>
    </location>
</feature>
<dbReference type="InterPro" id="IPR011989">
    <property type="entry name" value="ARM-like"/>
</dbReference>
<dbReference type="Pfam" id="PF00514">
    <property type="entry name" value="Arm"/>
    <property type="match status" value="3"/>
</dbReference>
<comment type="subcellular location">
    <subcellularLocation>
        <location evidence="1">Cell junction</location>
    </subcellularLocation>
</comment>
<dbReference type="SUPFAM" id="SSF48371">
    <property type="entry name" value="ARM repeat"/>
    <property type="match status" value="1"/>
</dbReference>
<keyword evidence="3" id="KW-0677">Repeat</keyword>
<dbReference type="Gene3D" id="1.25.10.10">
    <property type="entry name" value="Leucine-rich Repeat Variant"/>
    <property type="match status" value="1"/>
</dbReference>
<evidence type="ECO:0000256" key="2">
    <source>
        <dbReference type="ARBA" id="ARBA00005462"/>
    </source>
</evidence>
<sequence>MMAAPEPLRSAMAVGSAEDTSLALPSDNKLRTGQQRVLDQVHTIKRGKSRHGRSSPPSASPTSVTAQSMPTYSEFGSFKFTPSKSNGTYSHNSYTMSTGYHKGKTTQMSRTLSARAKGGRNYSTSGTLDPQMNTKYGQSPNGLKTSRSDPALAASTMRAKGQTAQSQQTLLTRLNRQSTHSVSNGTQMTSSQTRMVRQPSGHFVTDGKMGTMKASKTDLQQLAGNSSFNISDMNVKEALVLLSHPEDNYQQCGASIIQRATFKEENAKQEVYQGGGIPLLVTLLRSSNPDVSQAAAGALRNLVFKNQDIKLEVQHCGGIAKALQLLKETDSTETQKQITGLLWNLSSADELKKELTMTALPVLTENVVVPFTSWSENTTSNNIHPDVFYNATGCLRNLSYSKDKERKAMRECPGLIDSLMSYVQSCVAEDNPDDMSVENCTCILHNLTFQLETESPTCFEKFIPKSESQLGNKSPTIGCFSPKSKQVQKQFMFNAKEALPEDGPASGVDLLCHPKAMQTYLSLLSTSKKEKTLEACCGALQNLTAGKERGANAMSHILVQKMGALMHIPPLLKSGNFTLQKAAVALLGNMSRTSSVQSTMAKQILPELINMLNAGPREMGNSDDVVASVCSTAQTLMMANTDVSKNIINENLVSCLTDLSENQSLPKSRKAASLTLHSLWNEKNLQGPLKKMGFQKSAFVNNFTTAMLKLSKQAD</sequence>
<feature type="region of interest" description="Disordered" evidence="7">
    <location>
        <begin position="176"/>
        <end position="197"/>
    </location>
</feature>
<reference evidence="8" key="1">
    <citation type="submission" date="2023-07" db="EMBL/GenBank/DDBJ databases">
        <title>Chromosome-level Genome Assembly of Striped Snakehead (Channa striata).</title>
        <authorList>
            <person name="Liu H."/>
        </authorList>
    </citation>
    <scope>NUCLEOTIDE SEQUENCE</scope>
    <source>
        <strain evidence="8">Gz</strain>
        <tissue evidence="8">Muscle</tissue>
    </source>
</reference>
<organism evidence="8 9">
    <name type="scientific">Channa striata</name>
    <name type="common">Snakehead murrel</name>
    <name type="synonym">Ophicephalus striatus</name>
    <dbReference type="NCBI Taxonomy" id="64152"/>
    <lineage>
        <taxon>Eukaryota</taxon>
        <taxon>Metazoa</taxon>
        <taxon>Chordata</taxon>
        <taxon>Craniata</taxon>
        <taxon>Vertebrata</taxon>
        <taxon>Euteleostomi</taxon>
        <taxon>Actinopterygii</taxon>
        <taxon>Neopterygii</taxon>
        <taxon>Teleostei</taxon>
        <taxon>Neoteleostei</taxon>
        <taxon>Acanthomorphata</taxon>
        <taxon>Anabantaria</taxon>
        <taxon>Anabantiformes</taxon>
        <taxon>Channoidei</taxon>
        <taxon>Channidae</taxon>
        <taxon>Channa</taxon>
    </lineage>
</organism>
<feature type="compositionally biased region" description="Low complexity" evidence="7">
    <location>
        <begin position="54"/>
        <end position="67"/>
    </location>
</feature>
<evidence type="ECO:0000313" key="9">
    <source>
        <dbReference type="Proteomes" id="UP001187415"/>
    </source>
</evidence>